<dbReference type="GO" id="GO:0033819">
    <property type="term" value="F:lipoyl(octanoyl) transferase activity"/>
    <property type="evidence" value="ECO:0007669"/>
    <property type="project" value="UniProtKB-EC"/>
</dbReference>
<dbReference type="InterPro" id="IPR000544">
    <property type="entry name" value="Octanoyltransferase"/>
</dbReference>
<organism evidence="11 12">
    <name type="scientific">Thermoclostridium stercorarium subsp. thermolacticum DSM 2910</name>
    <dbReference type="NCBI Taxonomy" id="1121336"/>
    <lineage>
        <taxon>Bacteria</taxon>
        <taxon>Bacillati</taxon>
        <taxon>Bacillota</taxon>
        <taxon>Clostridia</taxon>
        <taxon>Eubacteriales</taxon>
        <taxon>Oscillospiraceae</taxon>
        <taxon>Thermoclostridium</taxon>
    </lineage>
</organism>
<dbReference type="EMBL" id="CP014672">
    <property type="protein sequence ID" value="ANW98081.1"/>
    <property type="molecule type" value="Genomic_DNA"/>
</dbReference>
<dbReference type="AlphaFoldDB" id="A0A1B1YBE0"/>
<dbReference type="CDD" id="cd16444">
    <property type="entry name" value="LipB"/>
    <property type="match status" value="1"/>
</dbReference>
<feature type="active site" description="Acyl-thioester intermediate" evidence="5 7">
    <location>
        <position position="175"/>
    </location>
</feature>
<dbReference type="PROSITE" id="PS01313">
    <property type="entry name" value="LIPB"/>
    <property type="match status" value="1"/>
</dbReference>
<evidence type="ECO:0000313" key="11">
    <source>
        <dbReference type="EMBL" id="ANW98081.1"/>
    </source>
</evidence>
<dbReference type="Pfam" id="PF21948">
    <property type="entry name" value="LplA-B_cat"/>
    <property type="match status" value="1"/>
</dbReference>
<dbReference type="RefSeq" id="WP_015358356.1">
    <property type="nucleotide sequence ID" value="NZ_CP014672.1"/>
</dbReference>
<sequence>MEIDVVNLGLMDYNKALEIQIGKWQRVANEEERDTLFLVEHPPVITLGVRGKKENILVPEEELEKMGVSVVQVSRGGDVTYHGPGQIVGYPVMNLKHFGRDIHYFVEKIEDTFIKLLKDDYGIDACRGDKTYTGVWVGNDKITAIGIQVKRWTTMHGFAFNVNTDLSHFNWIIPCGLSDRGVTSLQKLTNRKQDMNKLFKRTAEAFCESFGVTPNFVDYNE</sequence>
<evidence type="ECO:0000313" key="12">
    <source>
        <dbReference type="Proteomes" id="UP000092971"/>
    </source>
</evidence>
<keyword evidence="3 5" id="KW-0012">Acyltransferase</keyword>
<comment type="subcellular location">
    <subcellularLocation>
        <location evidence="5">Cytoplasm</location>
    </subcellularLocation>
</comment>
<feature type="site" description="Lowers pKa of active site Cys" evidence="5 9">
    <location>
        <position position="141"/>
    </location>
</feature>
<evidence type="ECO:0000256" key="2">
    <source>
        <dbReference type="ARBA" id="ARBA00022679"/>
    </source>
</evidence>
<dbReference type="HAMAP" id="MF_00013">
    <property type="entry name" value="LipB"/>
    <property type="match status" value="1"/>
</dbReference>
<evidence type="ECO:0000256" key="7">
    <source>
        <dbReference type="PIRSR" id="PIRSR016262-1"/>
    </source>
</evidence>
<dbReference type="GO" id="GO:0009249">
    <property type="term" value="P:protein lipoylation"/>
    <property type="evidence" value="ECO:0007669"/>
    <property type="project" value="InterPro"/>
</dbReference>
<keyword evidence="2 5" id="KW-0808">Transferase</keyword>
<comment type="miscellaneous">
    <text evidence="5">In the reaction, the free carboxyl group of octanoic acid is attached via an amide linkage to the epsilon-amino group of a specific lysine residue of lipoyl domains of lipoate-dependent enzymes.</text>
</comment>
<comment type="pathway">
    <text evidence="1 5 6">Protein modification; protein lipoylation via endogenous pathway; protein N(6)-(lipoyl)lysine from octanoyl-[acyl-carrier-protein]: step 1/2.</text>
</comment>
<dbReference type="PANTHER" id="PTHR10993">
    <property type="entry name" value="OCTANOYLTRANSFERASE"/>
    <property type="match status" value="1"/>
</dbReference>
<name>A0A1B1YBE0_THEST</name>
<protein>
    <recommendedName>
        <fullName evidence="5 6">Octanoyltransferase</fullName>
        <ecNumber evidence="5 6">2.3.1.181</ecNumber>
    </recommendedName>
    <alternativeName>
        <fullName evidence="5">Lipoate-protein ligase B</fullName>
    </alternativeName>
    <alternativeName>
        <fullName evidence="5">Lipoyl/octanoyl transferase</fullName>
    </alternativeName>
    <alternativeName>
        <fullName evidence="5">Octanoyl-[acyl-carrier-protein]-protein N-octanoyltransferase</fullName>
    </alternativeName>
</protein>
<dbReference type="InterPro" id="IPR004143">
    <property type="entry name" value="BPL_LPL_catalytic"/>
</dbReference>
<evidence type="ECO:0000256" key="9">
    <source>
        <dbReference type="PIRSR" id="PIRSR016262-3"/>
    </source>
</evidence>
<feature type="binding site" evidence="5 8">
    <location>
        <begin position="157"/>
        <end position="159"/>
    </location>
    <ligand>
        <name>substrate</name>
    </ligand>
</feature>
<feature type="binding site" evidence="5 8">
    <location>
        <begin position="144"/>
        <end position="146"/>
    </location>
    <ligand>
        <name>substrate</name>
    </ligand>
</feature>
<evidence type="ECO:0000259" key="10">
    <source>
        <dbReference type="PROSITE" id="PS51733"/>
    </source>
</evidence>
<evidence type="ECO:0000256" key="6">
    <source>
        <dbReference type="PIRNR" id="PIRNR016262"/>
    </source>
</evidence>
<dbReference type="InterPro" id="IPR020605">
    <property type="entry name" value="Octanoyltransferase_CS"/>
</dbReference>
<feature type="domain" description="BPL/LPL catalytic" evidence="10">
    <location>
        <begin position="30"/>
        <end position="214"/>
    </location>
</feature>
<evidence type="ECO:0000256" key="5">
    <source>
        <dbReference type="HAMAP-Rule" id="MF_00013"/>
    </source>
</evidence>
<comment type="function">
    <text evidence="4 5 6">Catalyzes the transfer of endogenously produced octanoic acid from octanoyl-acyl-carrier-protein onto the lipoyl domains of lipoate-dependent enzymes. Lipoyl-ACP can also act as a substrate although octanoyl-ACP is likely to be the physiological substrate.</text>
</comment>
<dbReference type="UniPathway" id="UPA00538">
    <property type="reaction ID" value="UER00592"/>
</dbReference>
<keyword evidence="5" id="KW-0963">Cytoplasm</keyword>
<dbReference type="SUPFAM" id="SSF55681">
    <property type="entry name" value="Class II aaRS and biotin synthetases"/>
    <property type="match status" value="1"/>
</dbReference>
<proteinExistence type="inferred from homology"/>
<evidence type="ECO:0000256" key="4">
    <source>
        <dbReference type="ARBA" id="ARBA00024732"/>
    </source>
</evidence>
<dbReference type="PANTHER" id="PTHR10993:SF7">
    <property type="entry name" value="LIPOYLTRANSFERASE 2, MITOCHONDRIAL-RELATED"/>
    <property type="match status" value="1"/>
</dbReference>
<comment type="similarity">
    <text evidence="5 6">Belongs to the LipB family.</text>
</comment>
<reference evidence="11 12" key="1">
    <citation type="submission" date="2016-02" db="EMBL/GenBank/DDBJ databases">
        <title>Comparison of Clostridium stercorarium subspecies using comparative genomics and transcriptomics.</title>
        <authorList>
            <person name="Schellenberg J."/>
            <person name="Thallinger G."/>
            <person name="Levin D.B."/>
            <person name="Zhang X."/>
            <person name="Alvare G."/>
            <person name="Fristensky B."/>
            <person name="Sparling R."/>
        </authorList>
    </citation>
    <scope>NUCLEOTIDE SEQUENCE [LARGE SCALE GENOMIC DNA]</scope>
    <source>
        <strain evidence="11 12">DSM 2910</strain>
    </source>
</reference>
<accession>A0A1B1YBE0</accession>
<dbReference type="Gene3D" id="3.30.930.10">
    <property type="entry name" value="Bira Bifunctional Protein, Domain 2"/>
    <property type="match status" value="1"/>
</dbReference>
<evidence type="ECO:0000256" key="3">
    <source>
        <dbReference type="ARBA" id="ARBA00023315"/>
    </source>
</evidence>
<dbReference type="NCBIfam" id="NF010925">
    <property type="entry name" value="PRK14345.1"/>
    <property type="match status" value="1"/>
</dbReference>
<dbReference type="PROSITE" id="PS51733">
    <property type="entry name" value="BPL_LPL_CATALYTIC"/>
    <property type="match status" value="1"/>
</dbReference>
<evidence type="ECO:0000256" key="8">
    <source>
        <dbReference type="PIRSR" id="PIRSR016262-2"/>
    </source>
</evidence>
<dbReference type="OrthoDB" id="9787061at2"/>
<dbReference type="InterPro" id="IPR045864">
    <property type="entry name" value="aa-tRNA-synth_II/BPL/LPL"/>
</dbReference>
<comment type="catalytic activity">
    <reaction evidence="5 6">
        <text>octanoyl-[ACP] + L-lysyl-[protein] = N(6)-octanoyl-L-lysyl-[protein] + holo-[ACP] + H(+)</text>
        <dbReference type="Rhea" id="RHEA:17665"/>
        <dbReference type="Rhea" id="RHEA-COMP:9636"/>
        <dbReference type="Rhea" id="RHEA-COMP:9685"/>
        <dbReference type="Rhea" id="RHEA-COMP:9752"/>
        <dbReference type="Rhea" id="RHEA-COMP:9928"/>
        <dbReference type="ChEBI" id="CHEBI:15378"/>
        <dbReference type="ChEBI" id="CHEBI:29969"/>
        <dbReference type="ChEBI" id="CHEBI:64479"/>
        <dbReference type="ChEBI" id="CHEBI:78463"/>
        <dbReference type="ChEBI" id="CHEBI:78809"/>
        <dbReference type="EC" id="2.3.1.181"/>
    </reaction>
</comment>
<dbReference type="NCBIfam" id="TIGR00214">
    <property type="entry name" value="lipB"/>
    <property type="match status" value="1"/>
</dbReference>
<dbReference type="EC" id="2.3.1.181" evidence="5 6"/>
<dbReference type="Proteomes" id="UP000092971">
    <property type="component" value="Chromosome"/>
</dbReference>
<gene>
    <name evidence="5" type="primary">lipB</name>
    <name evidence="11" type="ORF">CSTERTH_03000</name>
</gene>
<dbReference type="GO" id="GO:0005737">
    <property type="term" value="C:cytoplasm"/>
    <property type="evidence" value="ECO:0007669"/>
    <property type="project" value="UniProtKB-SubCell"/>
</dbReference>
<evidence type="ECO:0000256" key="1">
    <source>
        <dbReference type="ARBA" id="ARBA00004821"/>
    </source>
</evidence>
<dbReference type="PIRSF" id="PIRSF016262">
    <property type="entry name" value="LPLase"/>
    <property type="match status" value="1"/>
</dbReference>
<feature type="binding site" evidence="5 8">
    <location>
        <begin position="75"/>
        <end position="82"/>
    </location>
    <ligand>
        <name>substrate</name>
    </ligand>
</feature>